<sequence>MFLHSFYSAHFYSVVQPYFAIMFLTDLINGYVNGFADDFVRVSGVMLLVVG</sequence>
<proteinExistence type="predicted"/>
<dbReference type="STRING" id="351671.XDD1_3166"/>
<gene>
    <name evidence="1" type="ORF">XDD1_3166</name>
</gene>
<dbReference type="EMBL" id="FO704550">
    <property type="protein sequence ID" value="CDG18865.1"/>
    <property type="molecule type" value="Genomic_DNA"/>
</dbReference>
<dbReference type="Proteomes" id="UP000032721">
    <property type="component" value="Chromosome"/>
</dbReference>
<reference evidence="1 2" key="1">
    <citation type="submission" date="2013-07" db="EMBL/GenBank/DDBJ databases">
        <authorList>
            <person name="Genoscope - CEA"/>
        </authorList>
    </citation>
    <scope>NUCLEOTIDE SEQUENCE [LARGE SCALE GENOMIC DNA]</scope>
    <source>
        <strain evidence="2">FRM16 / DSM 17909</strain>
    </source>
</reference>
<name>A0A068QYG5_9GAMM</name>
<organism evidence="1 2">
    <name type="scientific">Xenorhabdus doucetiae</name>
    <dbReference type="NCBI Taxonomy" id="351671"/>
    <lineage>
        <taxon>Bacteria</taxon>
        <taxon>Pseudomonadati</taxon>
        <taxon>Pseudomonadota</taxon>
        <taxon>Gammaproteobacteria</taxon>
        <taxon>Enterobacterales</taxon>
        <taxon>Morganellaceae</taxon>
        <taxon>Xenorhabdus</taxon>
    </lineage>
</organism>
<dbReference type="KEGG" id="xdo:XDD1_3166"/>
<dbReference type="HOGENOM" id="CLU_3105467_0_0_6"/>
<dbReference type="AlphaFoldDB" id="A0A068QYG5"/>
<accession>A0A068QYG5</accession>
<protein>
    <submittedName>
        <fullName evidence="1">Uncharacterized protein</fullName>
    </submittedName>
</protein>
<evidence type="ECO:0000313" key="2">
    <source>
        <dbReference type="Proteomes" id="UP000032721"/>
    </source>
</evidence>
<evidence type="ECO:0000313" key="1">
    <source>
        <dbReference type="EMBL" id="CDG18865.1"/>
    </source>
</evidence>